<dbReference type="RefSeq" id="WP_262310353.1">
    <property type="nucleotide sequence ID" value="NZ_CP106679.1"/>
</dbReference>
<protein>
    <submittedName>
        <fullName evidence="1">Uncharacterized protein</fullName>
    </submittedName>
</protein>
<evidence type="ECO:0000313" key="1">
    <source>
        <dbReference type="EMBL" id="UXP32921.1"/>
    </source>
</evidence>
<organism evidence="1 2">
    <name type="scientific">Reichenbachiella agarivorans</name>
    <dbReference type="NCBI Taxonomy" id="2979464"/>
    <lineage>
        <taxon>Bacteria</taxon>
        <taxon>Pseudomonadati</taxon>
        <taxon>Bacteroidota</taxon>
        <taxon>Cytophagia</taxon>
        <taxon>Cytophagales</taxon>
        <taxon>Reichenbachiellaceae</taxon>
        <taxon>Reichenbachiella</taxon>
    </lineage>
</organism>
<dbReference type="Proteomes" id="UP001065174">
    <property type="component" value="Chromosome"/>
</dbReference>
<name>A0ABY6CQX3_9BACT</name>
<dbReference type="PROSITE" id="PS51257">
    <property type="entry name" value="PROKAR_LIPOPROTEIN"/>
    <property type="match status" value="1"/>
</dbReference>
<proteinExistence type="predicted"/>
<sequence length="304" mass="32744">MYKFLIATCLVLPLGLLSSCFDFLKEDEEILEISLAYDGDYAGIASQSGIQIGIWEMSIADGLAFGYYYDGSEWIAFNGVIYADGKLKFGMTLSNGVLVDVTLVIDDNLNVSGKWSDSDDEKGTIEGSVDYNSGNGGQGGSTSNVCVFSSSTGTVDGELGDSGEMTTECTYTLGDLTVTSLTLRYELGIFFGEVTRKAVFKWEGLGSISGVLWGAAVINENGEHLTLDGNPLYMSWEEGTFEGPGEGFGWDVTGSPSWSDVFLLLDKSKGEFYQGVDAEMAKAIYKADFTLSDLIILNINGEKL</sequence>
<keyword evidence="2" id="KW-1185">Reference proteome</keyword>
<accession>A0ABY6CQX3</accession>
<gene>
    <name evidence="1" type="ORF">N6H18_02995</name>
</gene>
<evidence type="ECO:0000313" key="2">
    <source>
        <dbReference type="Proteomes" id="UP001065174"/>
    </source>
</evidence>
<dbReference type="EMBL" id="CP106679">
    <property type="protein sequence ID" value="UXP32921.1"/>
    <property type="molecule type" value="Genomic_DNA"/>
</dbReference>
<reference evidence="1" key="1">
    <citation type="submission" date="2022-09" db="EMBL/GenBank/DDBJ databases">
        <title>Comparative genomics and taxonomic characterization of three novel marine species of genus Reichenbachiella exhibiting antioxidant and polysaccharide degradation activities.</title>
        <authorList>
            <person name="Muhammad N."/>
            <person name="Lee Y.-J."/>
            <person name="Ko J."/>
            <person name="Kim S.-G."/>
        </authorList>
    </citation>
    <scope>NUCLEOTIDE SEQUENCE</scope>
    <source>
        <strain evidence="1">BKB1-1</strain>
    </source>
</reference>